<feature type="compositionally biased region" description="Low complexity" evidence="1">
    <location>
        <begin position="53"/>
        <end position="63"/>
    </location>
</feature>
<proteinExistence type="predicted"/>
<feature type="compositionally biased region" description="Pro residues" evidence="1">
    <location>
        <begin position="173"/>
        <end position="185"/>
    </location>
</feature>
<feature type="region of interest" description="Disordered" evidence="1">
    <location>
        <begin position="320"/>
        <end position="370"/>
    </location>
</feature>
<feature type="compositionally biased region" description="Basic and acidic residues" evidence="1">
    <location>
        <begin position="361"/>
        <end position="370"/>
    </location>
</feature>
<keyword evidence="3" id="KW-1185">Reference proteome</keyword>
<accession>A0A316FUH5</accession>
<dbReference type="AlphaFoldDB" id="A0A316FUH5"/>
<evidence type="ECO:0000256" key="1">
    <source>
        <dbReference type="SAM" id="MobiDB-lite"/>
    </source>
</evidence>
<sequence length="370" mass="42846">MHWAPARSRYPDSEPTPHPCRGRRRNQFRPDHWDPRSTQWASPLRRADRGRAARPPIASPRAAQTLSCRPCRKSPARYRRRPQDRKKAARSLLAPSPDPEHHDPPDRTTRPSRSPLPEPVRAIHLGPEPVRASHPGPEPAPATRPGPAALRIPTRALPARWRTRRCGTHRGPDPPPVARNVPGPPFRRCHVRSDRSWRAYRRSRVRSPGGALPCRVGRRRCRVRLRFQDGALPCRSGRRRCRVRLWFQGGLPPCRSGRRRCHGRSDRSWCRIAVRAYRRSRVRSPGGAPPCRCCRSRPWFRAAVRSCRVARRRCQIRPRPGVERHGRRRAPRGRGVRPPGRRRRCSRGRNGAGRRPRRRRVPDGRRSRHR</sequence>
<feature type="compositionally biased region" description="Basic residues" evidence="1">
    <location>
        <begin position="70"/>
        <end position="89"/>
    </location>
</feature>
<feature type="region of interest" description="Disordered" evidence="1">
    <location>
        <begin position="1"/>
        <end position="153"/>
    </location>
</feature>
<gene>
    <name evidence="2" type="ORF">BC793_101247</name>
</gene>
<evidence type="ECO:0000313" key="3">
    <source>
        <dbReference type="Proteomes" id="UP000245697"/>
    </source>
</evidence>
<feature type="compositionally biased region" description="Basic and acidic residues" evidence="1">
    <location>
        <begin position="98"/>
        <end position="109"/>
    </location>
</feature>
<reference evidence="2 3" key="1">
    <citation type="submission" date="2018-05" db="EMBL/GenBank/DDBJ databases">
        <title>Genomic Encyclopedia of Archaeal and Bacterial Type Strains, Phase II (KMG-II): from individual species to whole genera.</title>
        <authorList>
            <person name="Goeker M."/>
        </authorList>
    </citation>
    <scope>NUCLEOTIDE SEQUENCE [LARGE SCALE GENOMIC DNA]</scope>
    <source>
        <strain evidence="2 3">DSM 45184</strain>
    </source>
</reference>
<name>A0A316FUH5_9ACTN</name>
<comment type="caution">
    <text evidence="2">The sequence shown here is derived from an EMBL/GenBank/DDBJ whole genome shotgun (WGS) entry which is preliminary data.</text>
</comment>
<organism evidence="2 3">
    <name type="scientific">Actinoplanes xinjiangensis</name>
    <dbReference type="NCBI Taxonomy" id="512350"/>
    <lineage>
        <taxon>Bacteria</taxon>
        <taxon>Bacillati</taxon>
        <taxon>Actinomycetota</taxon>
        <taxon>Actinomycetes</taxon>
        <taxon>Micromonosporales</taxon>
        <taxon>Micromonosporaceae</taxon>
        <taxon>Actinoplanes</taxon>
    </lineage>
</organism>
<protein>
    <submittedName>
        <fullName evidence="2">Uncharacterized protein</fullName>
    </submittedName>
</protein>
<feature type="compositionally biased region" description="Basic residues" evidence="1">
    <location>
        <begin position="325"/>
        <end position="360"/>
    </location>
</feature>
<dbReference type="Proteomes" id="UP000245697">
    <property type="component" value="Unassembled WGS sequence"/>
</dbReference>
<dbReference type="EMBL" id="QGGR01000001">
    <property type="protein sequence ID" value="PWK52238.1"/>
    <property type="molecule type" value="Genomic_DNA"/>
</dbReference>
<feature type="region of interest" description="Disordered" evidence="1">
    <location>
        <begin position="165"/>
        <end position="187"/>
    </location>
</feature>
<evidence type="ECO:0000313" key="2">
    <source>
        <dbReference type="EMBL" id="PWK52238.1"/>
    </source>
</evidence>